<feature type="compositionally biased region" description="Low complexity" evidence="2">
    <location>
        <begin position="223"/>
        <end position="267"/>
    </location>
</feature>
<keyword evidence="6" id="KW-1185">Reference proteome</keyword>
<dbReference type="GeneTree" id="ENSGT00890000139453"/>
<dbReference type="InterPro" id="IPR029353">
    <property type="entry name" value="NYAP_C"/>
</dbReference>
<reference evidence="5" key="2">
    <citation type="submission" date="2025-09" db="UniProtKB">
        <authorList>
            <consortium name="Ensembl"/>
        </authorList>
    </citation>
    <scope>IDENTIFICATION</scope>
</reference>
<feature type="compositionally biased region" description="Basic and acidic residues" evidence="2">
    <location>
        <begin position="190"/>
        <end position="214"/>
    </location>
</feature>
<evidence type="ECO:0000259" key="4">
    <source>
        <dbReference type="Pfam" id="PF15452"/>
    </source>
</evidence>
<dbReference type="PANTHER" id="PTHR22633:SF2">
    <property type="entry name" value="NEURONAL TYROSINE-PHOSPHORYLATED PHOSPHOINOSITIDE-3-KINASE ADAPTER 1"/>
    <property type="match status" value="1"/>
</dbReference>
<feature type="compositionally biased region" description="Polar residues" evidence="2">
    <location>
        <begin position="287"/>
        <end position="297"/>
    </location>
</feature>
<dbReference type="InterPro" id="IPR026722">
    <property type="entry name" value="NYAP1/NYAP2"/>
</dbReference>
<sequence length="889" mass="96678">MGFMTMPASQDLSPHSCASAMAPRSQSCHAVGAGDTSLENGDYSDTQSQHGGRCPPAKPKRHPSTRLSSSSSDSRGLIDTPPPLASSHSQKSDSGEIGGKKVPPLKPKRSPSTQLSFDPLPPRVPPSATSLPFQAADSQIQTGDGEDEPVYIEMVGQVFTRDSQMATPHPVTPVATTPDSDSDQSEAIYEEMKYPLQEDRESQRHLPSKHEKLKTSKHFHVTPSSSSSSSSLPRPSSSSPSYSKPKATVSISHSSPLPSSASSTPVPQVLSTSPHTPRAPTPYLLQGSKSEAESNTKIPAPFPNLLQHRPPLLAFPQPAAASSGVGVQNKSTSAKMGTQTSSVTTQASTSSSTTSNVPSSLSGSKESSGGSASQQDKHSREAQLGPAPGLRARSHSTPLPPSSKSTSPFSHHHHHPHHRPSHYHHYRKPERGDSPAPIKGSSQNQATVQTQTSSTGKEGKSVSFLLKSDKGERDKDRDRDRDRDKDRDRDRDKDRDRDRDRDRERDRGRERDRERDKDKDRDRDRDKDRDRDRERDRDRDGGPYSLQMDHAPSTSQSSTSSTPTPLSSSQRPHSRPHLRSHTPHSLPAYKPPSSDSPLLWTYPSGGFRRPPAYESLRGSAPTPSLQQPSSLTGVGEGAFKSNGGSSSLQSKVGFMPWDSSASLAADEGSYWPMQRKLLLNEFYVLLFEIFILFLFPVSEDEGRAWNGSADALLRMDKEDLCMGSRGGHSGIPVHFSGATSRALGHSESLAGVDSSPGFRALPRVGLPLPCQTFPACRNGEVGRLGRSSSAAGVRQVGGGDVQRQSSLPAREALNQTILTSFMRDGKLLEVIERKRCLCKEIKAHRRPDKSLCKQDSMPILPSWRRTPEPRKTGTPPCQRPQAVVWDTAI</sequence>
<dbReference type="GO" id="GO:0043491">
    <property type="term" value="P:phosphatidylinositol 3-kinase/protein kinase B signal transduction"/>
    <property type="evidence" value="ECO:0007669"/>
    <property type="project" value="InterPro"/>
</dbReference>
<dbReference type="GO" id="GO:0048812">
    <property type="term" value="P:neuron projection morphogenesis"/>
    <property type="evidence" value="ECO:0007669"/>
    <property type="project" value="InterPro"/>
</dbReference>
<dbReference type="Pfam" id="PF15439">
    <property type="entry name" value="NYAP_N"/>
    <property type="match status" value="1"/>
</dbReference>
<feature type="compositionally biased region" description="Low complexity" evidence="2">
    <location>
        <begin position="166"/>
        <end position="178"/>
    </location>
</feature>
<proteinExistence type="predicted"/>
<feature type="domain" description="Neuronal tyrosine-phosphorylated phosphoinositide-3-kinase adapter C-terminal" evidence="4">
    <location>
        <begin position="645"/>
        <end position="889"/>
    </location>
</feature>
<dbReference type="Ensembl" id="ENSSLUT00000004389.1">
    <property type="protein sequence ID" value="ENSSLUP00000004260.1"/>
    <property type="gene ID" value="ENSSLUG00000001904.1"/>
</dbReference>
<dbReference type="Pfam" id="PF15452">
    <property type="entry name" value="NYAP_C"/>
    <property type="match status" value="1"/>
</dbReference>
<evidence type="ECO:0000256" key="1">
    <source>
        <dbReference type="ARBA" id="ARBA00022553"/>
    </source>
</evidence>
<dbReference type="PANTHER" id="PTHR22633">
    <property type="entry name" value="NEURONAL TYROSINE-PHOSPHORYLATED PHOSPHOINOSITIDE-3-KINASE ADAPTER 2-RELATED"/>
    <property type="match status" value="1"/>
</dbReference>
<feature type="domain" description="Neuronal tyrosine-phosphorylated phosphoinositide-3-kinase adapter N-terminal" evidence="3">
    <location>
        <begin position="1"/>
        <end position="414"/>
    </location>
</feature>
<feature type="compositionally biased region" description="Basic residues" evidence="2">
    <location>
        <begin position="410"/>
        <end position="428"/>
    </location>
</feature>
<evidence type="ECO:0000256" key="2">
    <source>
        <dbReference type="SAM" id="MobiDB-lite"/>
    </source>
</evidence>
<feature type="compositionally biased region" description="Low complexity" evidence="2">
    <location>
        <begin position="552"/>
        <end position="571"/>
    </location>
</feature>
<evidence type="ECO:0008006" key="7">
    <source>
        <dbReference type="Google" id="ProtNLM"/>
    </source>
</evidence>
<feature type="region of interest" description="Disordered" evidence="2">
    <location>
        <begin position="1"/>
        <end position="642"/>
    </location>
</feature>
<dbReference type="AlphaFoldDB" id="A0A8C9X4S9"/>
<feature type="compositionally biased region" description="Low complexity" evidence="2">
    <location>
        <begin position="310"/>
        <end position="321"/>
    </location>
</feature>
<reference evidence="5" key="1">
    <citation type="submission" date="2025-08" db="UniProtKB">
        <authorList>
            <consortium name="Ensembl"/>
        </authorList>
    </citation>
    <scope>IDENTIFICATION</scope>
</reference>
<organism evidence="5 6">
    <name type="scientific">Sander lucioperca</name>
    <name type="common">Pike-perch</name>
    <name type="synonym">Perca lucioperca</name>
    <dbReference type="NCBI Taxonomy" id="283035"/>
    <lineage>
        <taxon>Eukaryota</taxon>
        <taxon>Metazoa</taxon>
        <taxon>Chordata</taxon>
        <taxon>Craniata</taxon>
        <taxon>Vertebrata</taxon>
        <taxon>Euteleostomi</taxon>
        <taxon>Actinopterygii</taxon>
        <taxon>Neopterygii</taxon>
        <taxon>Teleostei</taxon>
        <taxon>Neoteleostei</taxon>
        <taxon>Acanthomorphata</taxon>
        <taxon>Eupercaria</taxon>
        <taxon>Perciformes</taxon>
        <taxon>Percoidei</taxon>
        <taxon>Percidae</taxon>
        <taxon>Luciopercinae</taxon>
        <taxon>Sander</taxon>
    </lineage>
</organism>
<protein>
    <recommendedName>
        <fullName evidence="7">Neuronal tyrosine-phosphorylated phosphoinositide-3-kinase adapter 1</fullName>
    </recommendedName>
</protein>
<feature type="region of interest" description="Disordered" evidence="2">
    <location>
        <begin position="852"/>
        <end position="879"/>
    </location>
</feature>
<feature type="compositionally biased region" description="Basic residues" evidence="2">
    <location>
        <begin position="572"/>
        <end position="582"/>
    </location>
</feature>
<feature type="compositionally biased region" description="Polar residues" evidence="2">
    <location>
        <begin position="325"/>
        <end position="337"/>
    </location>
</feature>
<feature type="compositionally biased region" description="Polar residues" evidence="2">
    <location>
        <begin position="37"/>
        <end position="50"/>
    </location>
</feature>
<feature type="compositionally biased region" description="Low complexity" evidence="2">
    <location>
        <begin position="338"/>
        <end position="373"/>
    </location>
</feature>
<dbReference type="Proteomes" id="UP000694568">
    <property type="component" value="Unplaced"/>
</dbReference>
<evidence type="ECO:0000259" key="3">
    <source>
        <dbReference type="Pfam" id="PF15439"/>
    </source>
</evidence>
<keyword evidence="1" id="KW-0597">Phosphoprotein</keyword>
<accession>A0A8C9X4S9</accession>
<feature type="compositionally biased region" description="Basic and acidic residues" evidence="2">
    <location>
        <begin position="467"/>
        <end position="541"/>
    </location>
</feature>
<feature type="compositionally biased region" description="Polar residues" evidence="2">
    <location>
        <begin position="440"/>
        <end position="456"/>
    </location>
</feature>
<feature type="compositionally biased region" description="Polar residues" evidence="2">
    <location>
        <begin position="127"/>
        <end position="142"/>
    </location>
</feature>
<evidence type="ECO:0000313" key="5">
    <source>
        <dbReference type="Ensembl" id="ENSSLUP00000004260.1"/>
    </source>
</evidence>
<feature type="compositionally biased region" description="Polar residues" evidence="2">
    <location>
        <begin position="621"/>
        <end position="632"/>
    </location>
</feature>
<evidence type="ECO:0000313" key="6">
    <source>
        <dbReference type="Proteomes" id="UP000694568"/>
    </source>
</evidence>
<dbReference type="InterPro" id="IPR039482">
    <property type="entry name" value="NYAP_N"/>
</dbReference>
<name>A0A8C9X4S9_SANLU</name>